<dbReference type="PROSITE" id="PS00218">
    <property type="entry name" value="AMINO_ACID_PERMEASE_1"/>
    <property type="match status" value="1"/>
</dbReference>
<keyword evidence="10" id="KW-1185">Reference proteome</keyword>
<dbReference type="RefSeq" id="XP_013020295.1">
    <property type="nucleotide sequence ID" value="XM_013164841.1"/>
</dbReference>
<protein>
    <recommendedName>
        <fullName evidence="11">Amino acid transporter</fullName>
    </recommendedName>
</protein>
<evidence type="ECO:0000256" key="6">
    <source>
        <dbReference type="ARBA" id="ARBA00022989"/>
    </source>
</evidence>
<sequence length="515" mass="56240">MSIIDKQDIKKIEVNDEIELGESKVADRDDEFLISLGYKPEFTREFSYLSIFGQSFGSMGLCPAISGSLIFSMNCGGGGMVWSWIIGCLCLVPVTISLGELASSMPTSGGLYFWVFKLAPPAQRLFLCWACGYVSVLGYATIYASTIYSTSSMIQALAMINNPLYSSTKYEQYGIYVALLLVTSATAVIPSRVIAKLNIFNITFQLSLSVIFILALAFGSNPTTRNPGNYIFGDFKNYSGWSNTGWAFMLSFTTPVWVVSGFESSAVIAEESTNAAKAAPFAMVSSVIVAAILGWCIIITIVATMGNNFKGVSGSSLGQPVAQVLLNNLGTKGAKGIFSLLVIALYLNSVSLVIASSREVFAFCRDGGIPGSKFFKHLTKQKVPLNAILLVFLYSISVGLLILVNASAISSVFNLAIIALYIAYSCPLLCRFICKNFEPGIFYAGKWSKLLASWSLLWMWFMIIMLLFPEYQNPSQAQMNWAIVVLGFVMLFCIVYYYIPKVGGKTFFRGPVSTL</sequence>
<feature type="transmembrane region" description="Helical" evidence="8">
    <location>
        <begin position="173"/>
        <end position="190"/>
    </location>
</feature>
<evidence type="ECO:0000256" key="8">
    <source>
        <dbReference type="SAM" id="Phobius"/>
    </source>
</evidence>
<dbReference type="OrthoDB" id="3900342at2759"/>
<evidence type="ECO:0000256" key="4">
    <source>
        <dbReference type="ARBA" id="ARBA00022692"/>
    </source>
</evidence>
<feature type="transmembrane region" description="Helical" evidence="8">
    <location>
        <begin position="46"/>
        <end position="70"/>
    </location>
</feature>
<dbReference type="InterPro" id="IPR002293">
    <property type="entry name" value="AA/rel_permease1"/>
</dbReference>
<evidence type="ECO:0008006" key="11">
    <source>
        <dbReference type="Google" id="ProtNLM"/>
    </source>
</evidence>
<feature type="transmembrane region" description="Helical" evidence="8">
    <location>
        <begin position="412"/>
        <end position="430"/>
    </location>
</feature>
<evidence type="ECO:0000313" key="10">
    <source>
        <dbReference type="Proteomes" id="UP000016088"/>
    </source>
</evidence>
<dbReference type="HOGENOM" id="CLU_004495_0_3_1"/>
<keyword evidence="6 8" id="KW-1133">Transmembrane helix</keyword>
<comment type="subcellular location">
    <subcellularLocation>
        <location evidence="1">Membrane</location>
        <topology evidence="1">Multi-pass membrane protein</topology>
    </subcellularLocation>
</comment>
<feature type="transmembrane region" description="Helical" evidence="8">
    <location>
        <begin position="450"/>
        <end position="468"/>
    </location>
</feature>
<evidence type="ECO:0000256" key="2">
    <source>
        <dbReference type="ARBA" id="ARBA00009523"/>
    </source>
</evidence>
<dbReference type="GO" id="GO:0016020">
    <property type="term" value="C:membrane"/>
    <property type="evidence" value="ECO:0007669"/>
    <property type="project" value="UniProtKB-SubCell"/>
</dbReference>
<keyword evidence="3" id="KW-0813">Transport</keyword>
<evidence type="ECO:0000256" key="7">
    <source>
        <dbReference type="ARBA" id="ARBA00023136"/>
    </source>
</evidence>
<evidence type="ECO:0000256" key="5">
    <source>
        <dbReference type="ARBA" id="ARBA00022970"/>
    </source>
</evidence>
<dbReference type="Pfam" id="PF13520">
    <property type="entry name" value="AA_permease_2"/>
    <property type="match status" value="1"/>
</dbReference>
<keyword evidence="5" id="KW-0029">Amino-acid transport</keyword>
<feature type="transmembrane region" description="Helical" evidence="8">
    <location>
        <begin position="281"/>
        <end position="303"/>
    </location>
</feature>
<dbReference type="GO" id="GO:0022857">
    <property type="term" value="F:transmembrane transporter activity"/>
    <property type="evidence" value="ECO:0007669"/>
    <property type="project" value="InterPro"/>
</dbReference>
<evidence type="ECO:0000256" key="3">
    <source>
        <dbReference type="ARBA" id="ARBA00022448"/>
    </source>
</evidence>
<organism evidence="9 10">
    <name type="scientific">Schizosaccharomyces octosporus (strain yFS286)</name>
    <name type="common">Fission yeast</name>
    <name type="synonym">Octosporomyces octosporus</name>
    <dbReference type="NCBI Taxonomy" id="483514"/>
    <lineage>
        <taxon>Eukaryota</taxon>
        <taxon>Fungi</taxon>
        <taxon>Dikarya</taxon>
        <taxon>Ascomycota</taxon>
        <taxon>Taphrinomycotina</taxon>
        <taxon>Schizosaccharomycetes</taxon>
        <taxon>Schizosaccharomycetales</taxon>
        <taxon>Schizosaccharomycetaceae</taxon>
        <taxon>Schizosaccharomyces</taxon>
    </lineage>
</organism>
<comment type="similarity">
    <text evidence="2">Belongs to the amino acid-polyamine-organocation (APC) superfamily.</text>
</comment>
<feature type="transmembrane region" description="Helical" evidence="8">
    <location>
        <begin position="383"/>
        <end position="406"/>
    </location>
</feature>
<accession>S9PW27</accession>
<keyword evidence="4 8" id="KW-0812">Transmembrane</keyword>
<dbReference type="EMBL" id="KE503208">
    <property type="protein sequence ID" value="EPX71673.1"/>
    <property type="molecule type" value="Genomic_DNA"/>
</dbReference>
<dbReference type="AlphaFoldDB" id="S9PW27"/>
<dbReference type="PIRSF" id="PIRSF006060">
    <property type="entry name" value="AA_transporter"/>
    <property type="match status" value="1"/>
</dbReference>
<dbReference type="Gene3D" id="1.20.1740.10">
    <property type="entry name" value="Amino acid/polyamine transporter I"/>
    <property type="match status" value="1"/>
</dbReference>
<feature type="transmembrane region" description="Helical" evidence="8">
    <location>
        <begin position="124"/>
        <end position="144"/>
    </location>
</feature>
<feature type="transmembrane region" description="Helical" evidence="8">
    <location>
        <begin position="336"/>
        <end position="355"/>
    </location>
</feature>
<feature type="transmembrane region" description="Helical" evidence="8">
    <location>
        <begin position="82"/>
        <end position="103"/>
    </location>
</feature>
<name>S9PW27_SCHOY</name>
<dbReference type="PANTHER" id="PTHR45649:SF6">
    <property type="entry name" value="GABA-SPECIFIC PERMEASE"/>
    <property type="match status" value="1"/>
</dbReference>
<dbReference type="InterPro" id="IPR004840">
    <property type="entry name" value="Amino_acid_permease_CS"/>
</dbReference>
<dbReference type="eggNOG" id="KOG1289">
    <property type="taxonomic scope" value="Eukaryota"/>
</dbReference>
<feature type="transmembrane region" description="Helical" evidence="8">
    <location>
        <begin position="246"/>
        <end position="269"/>
    </location>
</feature>
<dbReference type="Proteomes" id="UP000016088">
    <property type="component" value="Unassembled WGS sequence"/>
</dbReference>
<dbReference type="OMA" id="CWLAGYM"/>
<feature type="transmembrane region" description="Helical" evidence="8">
    <location>
        <begin position="480"/>
        <end position="499"/>
    </location>
</feature>
<dbReference type="GeneID" id="25030868"/>
<dbReference type="GO" id="GO:0006865">
    <property type="term" value="P:amino acid transport"/>
    <property type="evidence" value="ECO:0007669"/>
    <property type="project" value="UniProtKB-KW"/>
</dbReference>
<keyword evidence="7 8" id="KW-0472">Membrane</keyword>
<evidence type="ECO:0000256" key="1">
    <source>
        <dbReference type="ARBA" id="ARBA00004141"/>
    </source>
</evidence>
<feature type="transmembrane region" description="Helical" evidence="8">
    <location>
        <begin position="197"/>
        <end position="218"/>
    </location>
</feature>
<dbReference type="VEuPathDB" id="FungiDB:SOCG_01888"/>
<gene>
    <name evidence="9" type="ORF">SOCG_01888</name>
</gene>
<dbReference type="PANTHER" id="PTHR45649">
    <property type="entry name" value="AMINO-ACID PERMEASE BAT1"/>
    <property type="match status" value="1"/>
</dbReference>
<reference evidence="9 10" key="1">
    <citation type="journal article" date="2011" name="Science">
        <title>Comparative functional genomics of the fission yeasts.</title>
        <authorList>
            <person name="Rhind N."/>
            <person name="Chen Z."/>
            <person name="Yassour M."/>
            <person name="Thompson D.A."/>
            <person name="Haas B.J."/>
            <person name="Habib N."/>
            <person name="Wapinski I."/>
            <person name="Roy S."/>
            <person name="Lin M.F."/>
            <person name="Heiman D.I."/>
            <person name="Young S.K."/>
            <person name="Furuya K."/>
            <person name="Guo Y."/>
            <person name="Pidoux A."/>
            <person name="Chen H.M."/>
            <person name="Robbertse B."/>
            <person name="Goldberg J.M."/>
            <person name="Aoki K."/>
            <person name="Bayne E.H."/>
            <person name="Berlin A.M."/>
            <person name="Desjardins C.A."/>
            <person name="Dobbs E."/>
            <person name="Dukaj L."/>
            <person name="Fan L."/>
            <person name="FitzGerald M.G."/>
            <person name="French C."/>
            <person name="Gujja S."/>
            <person name="Hansen K."/>
            <person name="Keifenheim D."/>
            <person name="Levin J.Z."/>
            <person name="Mosher R.A."/>
            <person name="Mueller C.A."/>
            <person name="Pfiffner J."/>
            <person name="Priest M."/>
            <person name="Russ C."/>
            <person name="Smialowska A."/>
            <person name="Swoboda P."/>
            <person name="Sykes S.M."/>
            <person name="Vaughn M."/>
            <person name="Vengrova S."/>
            <person name="Yoder R."/>
            <person name="Zeng Q."/>
            <person name="Allshire R."/>
            <person name="Baulcombe D."/>
            <person name="Birren B.W."/>
            <person name="Brown W."/>
            <person name="Ekwall K."/>
            <person name="Kellis M."/>
            <person name="Leatherwood J."/>
            <person name="Levin H."/>
            <person name="Margalit H."/>
            <person name="Martienssen R."/>
            <person name="Nieduszynski C.A."/>
            <person name="Spatafora J.W."/>
            <person name="Friedman N."/>
            <person name="Dalgaard J.Z."/>
            <person name="Baumann P."/>
            <person name="Niki H."/>
            <person name="Regev A."/>
            <person name="Nusbaum C."/>
        </authorList>
    </citation>
    <scope>NUCLEOTIDE SEQUENCE [LARGE SCALE GENOMIC DNA]</scope>
    <source>
        <strain evidence="10">yFS286</strain>
    </source>
</reference>
<evidence type="ECO:0000313" key="9">
    <source>
        <dbReference type="EMBL" id="EPX71673.1"/>
    </source>
</evidence>
<proteinExistence type="inferred from homology"/>